<dbReference type="Pfam" id="PF13567">
    <property type="entry name" value="DUF4131"/>
    <property type="match status" value="1"/>
</dbReference>
<evidence type="ECO:0000256" key="1">
    <source>
        <dbReference type="ARBA" id="ARBA00004651"/>
    </source>
</evidence>
<feature type="transmembrane region" description="Helical" evidence="6">
    <location>
        <begin position="516"/>
        <end position="532"/>
    </location>
</feature>
<sequence>MPQPSSAAAGWGEWGPWLFVGGATAYLALPFEPPERAWGAAAALAVALALWAWRRPGPWREGAALAVALGLAGAGWSAWTAHRAPPPLAESIHFAEVTGRVESLEHRLNGTRVRLSDARIAGREAPMTIRIVFSADDGEPRPGARIAFAARLSPPLPPVHPDAFDLPRRAWFQGIAAMGYALSPWRELAPPPDDIGTAAFRAAIAHARQSLRVRVLAAFPEGDALGGIATALTVGETGAVPPDTLRAWRESGLAHMLSISGLHLGLFAGFAFLVVRRGLALVPALALEYPIKKWAAAVALCLTTLYLLISGGSVPTVRAWLMTAAALAAVTLDRSPFSLRLVGLAAATVVLIDPEAVMGPSFQMSFAAVLALIAAYRSPLLSVPFTALPPWVARAAIALVGTLATTVVATVATAPFALYHFGQVALHALPANLLAVPVLGLWVMPWGMIAGFAAPFGLEAGPLHLMGYGIAWIDRVAATVAAWPGHLWFARMPDIGLVLCAAGGVGLCLGHGRMRLPGLALALAGFATPWFAGPPPDFLASPGGAVLAARAGEAYAAIGARSAFARSVWGARTGLPVDSGGWRCDSEGCVSPDGRVARATPASLGDDCTEARVVVARFPVSAAERAACAAPLLLDAADLAREGALAVWIGPTDVLRIDSVRARHGRRPWGCGRGDADDGDQ</sequence>
<organism evidence="9">
    <name type="scientific">uncultured Alphaproteobacteria bacterium</name>
    <dbReference type="NCBI Taxonomy" id="91750"/>
    <lineage>
        <taxon>Bacteria</taxon>
        <taxon>Pseudomonadati</taxon>
        <taxon>Pseudomonadota</taxon>
        <taxon>Alphaproteobacteria</taxon>
        <taxon>environmental samples</taxon>
    </lineage>
</organism>
<evidence type="ECO:0000256" key="5">
    <source>
        <dbReference type="ARBA" id="ARBA00023136"/>
    </source>
</evidence>
<name>A0A212J7Y8_9PROT</name>
<dbReference type="InterPro" id="IPR004477">
    <property type="entry name" value="ComEC_N"/>
</dbReference>
<dbReference type="Pfam" id="PF03772">
    <property type="entry name" value="Competence"/>
    <property type="match status" value="1"/>
</dbReference>
<feature type="domain" description="DUF4131" evidence="8">
    <location>
        <begin position="37"/>
        <end position="185"/>
    </location>
</feature>
<feature type="transmembrane region" description="Helical" evidence="6">
    <location>
        <begin position="253"/>
        <end position="275"/>
    </location>
</feature>
<keyword evidence="5 6" id="KW-0472">Membrane</keyword>
<accession>A0A212J7Y8</accession>
<dbReference type="AlphaFoldDB" id="A0A212J7Y8"/>
<proteinExistence type="predicted"/>
<evidence type="ECO:0000313" key="9">
    <source>
        <dbReference type="EMBL" id="SBV95553.1"/>
    </source>
</evidence>
<dbReference type="PANTHER" id="PTHR30619">
    <property type="entry name" value="DNA INTERNALIZATION/COMPETENCE PROTEIN COMEC/REC2"/>
    <property type="match status" value="1"/>
</dbReference>
<evidence type="ECO:0000256" key="2">
    <source>
        <dbReference type="ARBA" id="ARBA00022475"/>
    </source>
</evidence>
<gene>
    <name evidence="9" type="ORF">KL86APRO_10649</name>
</gene>
<reference evidence="9" key="1">
    <citation type="submission" date="2016-04" db="EMBL/GenBank/DDBJ databases">
        <authorList>
            <person name="Evans L.H."/>
            <person name="Alamgir A."/>
            <person name="Owens N."/>
            <person name="Weber N.D."/>
            <person name="Virtaneva K."/>
            <person name="Barbian K."/>
            <person name="Babar A."/>
            <person name="Rosenke K."/>
        </authorList>
    </citation>
    <scope>NUCLEOTIDE SEQUENCE</scope>
    <source>
        <strain evidence="9">86</strain>
    </source>
</reference>
<feature type="transmembrane region" description="Helical" evidence="6">
    <location>
        <begin position="296"/>
        <end position="317"/>
    </location>
</feature>
<evidence type="ECO:0000256" key="6">
    <source>
        <dbReference type="SAM" id="Phobius"/>
    </source>
</evidence>
<dbReference type="InterPro" id="IPR025405">
    <property type="entry name" value="DUF4131"/>
</dbReference>
<keyword evidence="4 6" id="KW-1133">Transmembrane helix</keyword>
<dbReference type="NCBIfam" id="TIGR00360">
    <property type="entry name" value="ComEC_N-term"/>
    <property type="match status" value="1"/>
</dbReference>
<dbReference type="PANTHER" id="PTHR30619:SF1">
    <property type="entry name" value="RECOMBINATION PROTEIN 2"/>
    <property type="match status" value="1"/>
</dbReference>
<evidence type="ECO:0000259" key="7">
    <source>
        <dbReference type="Pfam" id="PF03772"/>
    </source>
</evidence>
<feature type="transmembrane region" description="Helical" evidence="6">
    <location>
        <begin position="337"/>
        <end position="354"/>
    </location>
</feature>
<comment type="subcellular location">
    <subcellularLocation>
        <location evidence="1">Cell membrane</location>
        <topology evidence="1">Multi-pass membrane protein</topology>
    </subcellularLocation>
</comment>
<evidence type="ECO:0000256" key="4">
    <source>
        <dbReference type="ARBA" id="ARBA00022989"/>
    </source>
</evidence>
<feature type="transmembrane region" description="Helical" evidence="6">
    <location>
        <begin position="37"/>
        <end position="53"/>
    </location>
</feature>
<keyword evidence="3 6" id="KW-0812">Transmembrane</keyword>
<feature type="domain" description="ComEC/Rec2-related protein" evidence="7">
    <location>
        <begin position="232"/>
        <end position="509"/>
    </location>
</feature>
<keyword evidence="2" id="KW-1003">Cell membrane</keyword>
<dbReference type="GO" id="GO:0005886">
    <property type="term" value="C:plasma membrane"/>
    <property type="evidence" value="ECO:0007669"/>
    <property type="project" value="UniProtKB-SubCell"/>
</dbReference>
<evidence type="ECO:0000259" key="8">
    <source>
        <dbReference type="Pfam" id="PF13567"/>
    </source>
</evidence>
<feature type="transmembrane region" description="Helical" evidence="6">
    <location>
        <begin position="366"/>
        <end position="385"/>
    </location>
</feature>
<protein>
    <submittedName>
        <fullName evidence="9">Putative Competence protein</fullName>
    </submittedName>
</protein>
<dbReference type="InterPro" id="IPR052159">
    <property type="entry name" value="Competence_DNA_uptake"/>
</dbReference>
<dbReference type="EMBL" id="FLUO01000001">
    <property type="protein sequence ID" value="SBV95553.1"/>
    <property type="molecule type" value="Genomic_DNA"/>
</dbReference>
<feature type="transmembrane region" description="Helical" evidence="6">
    <location>
        <begin position="391"/>
        <end position="421"/>
    </location>
</feature>
<evidence type="ECO:0000256" key="3">
    <source>
        <dbReference type="ARBA" id="ARBA00022692"/>
    </source>
</evidence>
<feature type="transmembrane region" description="Helical" evidence="6">
    <location>
        <begin position="488"/>
        <end position="509"/>
    </location>
</feature>